<comment type="subcellular location">
    <subcellularLocation>
        <location evidence="1">Cell membrane</location>
        <topology evidence="1">Multi-pass membrane protein</topology>
    </subcellularLocation>
</comment>
<dbReference type="RefSeq" id="WP_306390691.1">
    <property type="nucleotide sequence ID" value="NZ_JAVCAP010000036.1"/>
</dbReference>
<gene>
    <name evidence="8" type="ORF">Q9291_13710</name>
</gene>
<evidence type="ECO:0000256" key="1">
    <source>
        <dbReference type="ARBA" id="ARBA00004651"/>
    </source>
</evidence>
<keyword evidence="4 7" id="KW-0812">Transmembrane</keyword>
<protein>
    <submittedName>
        <fullName evidence="8">DoxX family protein</fullName>
    </submittedName>
</protein>
<evidence type="ECO:0000313" key="8">
    <source>
        <dbReference type="EMBL" id="MDP8568902.1"/>
    </source>
</evidence>
<keyword evidence="5 7" id="KW-1133">Transmembrane helix</keyword>
<dbReference type="Pfam" id="PF07681">
    <property type="entry name" value="DoxX"/>
    <property type="match status" value="1"/>
</dbReference>
<sequence length="150" mass="16485">MRVLFDGLIAWPKQVAAHFEWLGPLVARVVVGYTFMLTGWGKLNNLPAIIENFESWGIPFPEFMTPFVSGWEFLGGLGLILGLMTRICGGALAVVMVVAIISAKLSDVDSLETLLGFEEATYFAVFTWLAICGAGQASLDYLLERMYANK</sequence>
<evidence type="ECO:0000256" key="3">
    <source>
        <dbReference type="ARBA" id="ARBA00022475"/>
    </source>
</evidence>
<keyword evidence="6 7" id="KW-0472">Membrane</keyword>
<evidence type="ECO:0000256" key="6">
    <source>
        <dbReference type="ARBA" id="ARBA00023136"/>
    </source>
</evidence>
<dbReference type="InterPro" id="IPR051907">
    <property type="entry name" value="DoxX-like_oxidoreductase"/>
</dbReference>
<comment type="caution">
    <text evidence="8">The sequence shown here is derived from an EMBL/GenBank/DDBJ whole genome shotgun (WGS) entry which is preliminary data.</text>
</comment>
<dbReference type="PANTHER" id="PTHR33452:SF1">
    <property type="entry name" value="INNER MEMBRANE PROTEIN YPHA-RELATED"/>
    <property type="match status" value="1"/>
</dbReference>
<organism evidence="8 9">
    <name type="scientific">Methylophilus aquaticus</name>
    <dbReference type="NCBI Taxonomy" id="1971610"/>
    <lineage>
        <taxon>Bacteria</taxon>
        <taxon>Pseudomonadati</taxon>
        <taxon>Pseudomonadota</taxon>
        <taxon>Betaproteobacteria</taxon>
        <taxon>Nitrosomonadales</taxon>
        <taxon>Methylophilaceae</taxon>
        <taxon>Methylophilus</taxon>
    </lineage>
</organism>
<dbReference type="InterPro" id="IPR032808">
    <property type="entry name" value="DoxX"/>
</dbReference>
<evidence type="ECO:0000256" key="2">
    <source>
        <dbReference type="ARBA" id="ARBA00006679"/>
    </source>
</evidence>
<keyword evidence="9" id="KW-1185">Reference proteome</keyword>
<dbReference type="Proteomes" id="UP001225906">
    <property type="component" value="Unassembled WGS sequence"/>
</dbReference>
<evidence type="ECO:0000256" key="7">
    <source>
        <dbReference type="SAM" id="Phobius"/>
    </source>
</evidence>
<dbReference type="EMBL" id="JAVCAP010000036">
    <property type="protein sequence ID" value="MDP8568902.1"/>
    <property type="molecule type" value="Genomic_DNA"/>
</dbReference>
<feature type="transmembrane region" description="Helical" evidence="7">
    <location>
        <begin position="73"/>
        <end position="101"/>
    </location>
</feature>
<evidence type="ECO:0000256" key="5">
    <source>
        <dbReference type="ARBA" id="ARBA00022989"/>
    </source>
</evidence>
<dbReference type="PANTHER" id="PTHR33452">
    <property type="entry name" value="OXIDOREDUCTASE CATD-RELATED"/>
    <property type="match status" value="1"/>
</dbReference>
<name>A0ABT9JWD5_9PROT</name>
<comment type="similarity">
    <text evidence="2">Belongs to the DoxX family.</text>
</comment>
<evidence type="ECO:0000313" key="9">
    <source>
        <dbReference type="Proteomes" id="UP001225906"/>
    </source>
</evidence>
<reference evidence="9" key="1">
    <citation type="journal article" date="2019" name="Int. J. Syst. Evol. Microbiol.">
        <title>The Global Catalogue of Microorganisms (GCM) 10K type strain sequencing project: providing services to taxonomists for standard genome sequencing and annotation.</title>
        <authorList>
            <consortium name="The Broad Institute Genomics Platform"/>
            <consortium name="The Broad Institute Genome Sequencing Center for Infectious Disease"/>
            <person name="Wu L."/>
            <person name="Ma J."/>
        </authorList>
    </citation>
    <scope>NUCLEOTIDE SEQUENCE [LARGE SCALE GENOMIC DNA]</scope>
    <source>
        <strain evidence="9">VKM B-3159</strain>
    </source>
</reference>
<keyword evidence="3" id="KW-1003">Cell membrane</keyword>
<evidence type="ECO:0000256" key="4">
    <source>
        <dbReference type="ARBA" id="ARBA00022692"/>
    </source>
</evidence>
<feature type="transmembrane region" description="Helical" evidence="7">
    <location>
        <begin position="121"/>
        <end position="143"/>
    </location>
</feature>
<accession>A0ABT9JWD5</accession>
<proteinExistence type="inferred from homology"/>